<evidence type="ECO:0000256" key="3">
    <source>
        <dbReference type="SAM" id="MobiDB-lite"/>
    </source>
</evidence>
<dbReference type="InterPro" id="IPR050439">
    <property type="entry name" value="ADAMTS_ADAMTS-like"/>
</dbReference>
<keyword evidence="4" id="KW-1133">Transmembrane helix</keyword>
<dbReference type="Gene3D" id="2.20.100.10">
    <property type="entry name" value="Thrombospondin type-1 (TSP1) repeat"/>
    <property type="match status" value="2"/>
</dbReference>
<dbReference type="EMBL" id="JALJOT010000006">
    <property type="protein sequence ID" value="KAK9909309.1"/>
    <property type="molecule type" value="Genomic_DNA"/>
</dbReference>
<dbReference type="InterPro" id="IPR036383">
    <property type="entry name" value="TSP1_rpt_sf"/>
</dbReference>
<organism evidence="5 6">
    <name type="scientific">Coccomyxa subellipsoidea</name>
    <dbReference type="NCBI Taxonomy" id="248742"/>
    <lineage>
        <taxon>Eukaryota</taxon>
        <taxon>Viridiplantae</taxon>
        <taxon>Chlorophyta</taxon>
        <taxon>core chlorophytes</taxon>
        <taxon>Trebouxiophyceae</taxon>
        <taxon>Trebouxiophyceae incertae sedis</taxon>
        <taxon>Coccomyxaceae</taxon>
        <taxon>Coccomyxa</taxon>
    </lineage>
</organism>
<evidence type="ECO:0000256" key="2">
    <source>
        <dbReference type="ARBA" id="ARBA00022525"/>
    </source>
</evidence>
<sequence length="1034" mass="103484">MSATGSESVLVWSQLWKMEAVRRPAASDQGLCIAQSEEAQVRSTFHAPALALFVIHFLVNAKPILAPAAVPAPAPAPAPACPPKPQPGCARSEHVCGAQRQYRISDAQFTALNAAHTCAADLDVSFCIVGRYIVEALVFDAVKGGNCTRECLQGVSLPTCSAAAVPDLAPAPAPSFSLYGAPAPLPATADRIAQLSTRSASSSEGGASPRYEVQTGPLGECSATCGGGQAQRSLSCFDAVLGLPVELSMCQLDPSSLHNLTQSCNTQPCGSCHWAVGEWGGCSAACGMGTATRSVQCMSGGQPVAAYSAQCGGACAAATAPTASRPCAAAASCAAVMWQAGPWSACQSGSATRSVACIDAHGNDADSKECTRLLGDAPEAPGFAGPTCSISLGPCAIGNSSALAGPLNASMPLCCATGVVDKQGTCCSSGVVSDGGFCCAAAAGKSATLDRSGQCCADGRLDACGLCGGNATAVDFTGACCAGSLDAGGRCCPAPAVTDEFGVCGGTSSSGLVVLNLATTTNSTQGLGNSNSPGYAVFSEGLVTDLSARLGVNTSQISVKAVSLPGTASRRLLSSEVTPVIDGVIQAAGMSHSSRSLYNPDFAFMAVLGAAGSLAHAINHPSSHLAHGRALAQDSSTAAAADASVWVIPPYGSLSYAQLLQLLGNSSAADASAAVRLTGISSFSKSGLAGNGLCELGELPTADSAGVPSDCPLGYHAVPSGANGTACSGRGLPVAAQGVCQCFVGYEGPACGGCADGYWPGGGLCQRTIGSFQAEAALAGRNALLIPATAPAPAPATAAKNAAASLAAPLIASLLGAFLLVALVSIIWVIVSRRRKRRAAEPAEKTPAVEGTKGSLQDLEKGHNAASSSQVGGAEARLGPQSHAISLVSDSSTVNAATPIQTARGSFFGLFGRPSQQADMQPAASPASNLSSSGSVSSMTSARRRSHAMGSITFASPCDSRTAPINTSRRSTFSYVHGTEAGGPVHSHPLRQSSSPRSLHSADSQTPFPTHVSPADASLVISQYCLASLTLHRS</sequence>
<feature type="compositionally biased region" description="Polar residues" evidence="3">
    <location>
        <begin position="990"/>
        <end position="1008"/>
    </location>
</feature>
<feature type="compositionally biased region" description="Polar residues" evidence="3">
    <location>
        <begin position="963"/>
        <end position="974"/>
    </location>
</feature>
<evidence type="ECO:0000256" key="1">
    <source>
        <dbReference type="ARBA" id="ARBA00004613"/>
    </source>
</evidence>
<evidence type="ECO:0000313" key="5">
    <source>
        <dbReference type="EMBL" id="KAK9909309.1"/>
    </source>
</evidence>
<gene>
    <name evidence="5" type="ORF">WJX75_000310</name>
</gene>
<reference evidence="5 6" key="1">
    <citation type="journal article" date="2024" name="Nat. Commun.">
        <title>Phylogenomics reveals the evolutionary origins of lichenization in chlorophyte algae.</title>
        <authorList>
            <person name="Puginier C."/>
            <person name="Libourel C."/>
            <person name="Otte J."/>
            <person name="Skaloud P."/>
            <person name="Haon M."/>
            <person name="Grisel S."/>
            <person name="Petersen M."/>
            <person name="Berrin J.G."/>
            <person name="Delaux P.M."/>
            <person name="Dal Grande F."/>
            <person name="Keller J."/>
        </authorList>
    </citation>
    <scope>NUCLEOTIDE SEQUENCE [LARGE SCALE GENOMIC DNA]</scope>
    <source>
        <strain evidence="5 6">SAG 216-7</strain>
    </source>
</reference>
<comment type="caution">
    <text evidence="5">The sequence shown here is derived from an EMBL/GenBank/DDBJ whole genome shotgun (WGS) entry which is preliminary data.</text>
</comment>
<evidence type="ECO:0000313" key="6">
    <source>
        <dbReference type="Proteomes" id="UP001491310"/>
    </source>
</evidence>
<name>A0ABR2YQI3_9CHLO</name>
<evidence type="ECO:0008006" key="7">
    <source>
        <dbReference type="Google" id="ProtNLM"/>
    </source>
</evidence>
<feature type="transmembrane region" description="Helical" evidence="4">
    <location>
        <begin position="810"/>
        <end position="831"/>
    </location>
</feature>
<dbReference type="Proteomes" id="UP001491310">
    <property type="component" value="Unassembled WGS sequence"/>
</dbReference>
<keyword evidence="4" id="KW-0812">Transmembrane</keyword>
<feature type="compositionally biased region" description="Low complexity" evidence="3">
    <location>
        <begin position="923"/>
        <end position="941"/>
    </location>
</feature>
<feature type="region of interest" description="Disordered" evidence="3">
    <location>
        <begin position="913"/>
        <end position="1013"/>
    </location>
</feature>
<protein>
    <recommendedName>
        <fullName evidence="7">EGF-like domain-containing protein</fullName>
    </recommendedName>
</protein>
<keyword evidence="6" id="KW-1185">Reference proteome</keyword>
<dbReference type="InterPro" id="IPR000884">
    <property type="entry name" value="TSP1_rpt"/>
</dbReference>
<dbReference type="PANTHER" id="PTHR13723:SF278">
    <property type="entry name" value="ADAM METALLOPEPTIDASE WITH THROMBOSPONDIN TYPE 1 MOTIF A, ISOFORM B"/>
    <property type="match status" value="1"/>
</dbReference>
<dbReference type="PANTHER" id="PTHR13723">
    <property type="entry name" value="ADAMTS A DISINTEGRIN AND METALLOPROTEASE WITH THROMBOSPONDIN MOTIFS PROTEASE"/>
    <property type="match status" value="1"/>
</dbReference>
<dbReference type="PROSITE" id="PS50092">
    <property type="entry name" value="TSP1"/>
    <property type="match status" value="2"/>
</dbReference>
<dbReference type="Pfam" id="PF19030">
    <property type="entry name" value="TSP1_ADAMTS"/>
    <property type="match status" value="2"/>
</dbReference>
<keyword evidence="4" id="KW-0472">Membrane</keyword>
<feature type="region of interest" description="Disordered" evidence="3">
    <location>
        <begin position="839"/>
        <end position="876"/>
    </location>
</feature>
<dbReference type="SUPFAM" id="SSF82895">
    <property type="entry name" value="TSP-1 type 1 repeat"/>
    <property type="match status" value="2"/>
</dbReference>
<proteinExistence type="predicted"/>
<comment type="subcellular location">
    <subcellularLocation>
        <location evidence="1">Secreted</location>
    </subcellularLocation>
</comment>
<accession>A0ABR2YQI3</accession>
<evidence type="ECO:0000256" key="4">
    <source>
        <dbReference type="SAM" id="Phobius"/>
    </source>
</evidence>
<keyword evidence="2" id="KW-0964">Secreted</keyword>
<dbReference type="SMART" id="SM00209">
    <property type="entry name" value="TSP1"/>
    <property type="match status" value="2"/>
</dbReference>